<evidence type="ECO:0000313" key="3">
    <source>
        <dbReference type="Proteomes" id="UP000887013"/>
    </source>
</evidence>
<dbReference type="AlphaFoldDB" id="A0A8X6U5D4"/>
<protein>
    <submittedName>
        <fullName evidence="2">Uncharacterized protein</fullName>
    </submittedName>
</protein>
<feature type="region of interest" description="Disordered" evidence="1">
    <location>
        <begin position="68"/>
        <end position="101"/>
    </location>
</feature>
<evidence type="ECO:0000256" key="1">
    <source>
        <dbReference type="SAM" id="MobiDB-lite"/>
    </source>
</evidence>
<sequence length="101" mass="11373">EDFIASTFTAPKSQDMRLTNNFVPYLPTEIDSPQTCYSKSPGMVIPDTSESINFVLSVEASEQKNIQKHFVKKSDRPPGSRDDYSIKSNESFYSDGSMDHL</sequence>
<keyword evidence="3" id="KW-1185">Reference proteome</keyword>
<organism evidence="2 3">
    <name type="scientific">Nephila pilipes</name>
    <name type="common">Giant wood spider</name>
    <name type="synonym">Nephila maculata</name>
    <dbReference type="NCBI Taxonomy" id="299642"/>
    <lineage>
        <taxon>Eukaryota</taxon>
        <taxon>Metazoa</taxon>
        <taxon>Ecdysozoa</taxon>
        <taxon>Arthropoda</taxon>
        <taxon>Chelicerata</taxon>
        <taxon>Arachnida</taxon>
        <taxon>Araneae</taxon>
        <taxon>Araneomorphae</taxon>
        <taxon>Entelegynae</taxon>
        <taxon>Araneoidea</taxon>
        <taxon>Nephilidae</taxon>
        <taxon>Nephila</taxon>
    </lineage>
</organism>
<evidence type="ECO:0000313" key="2">
    <source>
        <dbReference type="EMBL" id="GFT93205.1"/>
    </source>
</evidence>
<comment type="caution">
    <text evidence="2">The sequence shown here is derived from an EMBL/GenBank/DDBJ whole genome shotgun (WGS) entry which is preliminary data.</text>
</comment>
<feature type="non-terminal residue" evidence="2">
    <location>
        <position position="1"/>
    </location>
</feature>
<feature type="compositionally biased region" description="Basic and acidic residues" evidence="1">
    <location>
        <begin position="72"/>
        <end position="85"/>
    </location>
</feature>
<reference evidence="2" key="1">
    <citation type="submission" date="2020-08" db="EMBL/GenBank/DDBJ databases">
        <title>Multicomponent nature underlies the extraordinary mechanical properties of spider dragline silk.</title>
        <authorList>
            <person name="Kono N."/>
            <person name="Nakamura H."/>
            <person name="Mori M."/>
            <person name="Yoshida Y."/>
            <person name="Ohtoshi R."/>
            <person name="Malay A.D."/>
            <person name="Moran D.A.P."/>
            <person name="Tomita M."/>
            <person name="Numata K."/>
            <person name="Arakawa K."/>
        </authorList>
    </citation>
    <scope>NUCLEOTIDE SEQUENCE</scope>
</reference>
<dbReference type="Proteomes" id="UP000887013">
    <property type="component" value="Unassembled WGS sequence"/>
</dbReference>
<name>A0A8X6U5D4_NEPPI</name>
<proteinExistence type="predicted"/>
<accession>A0A8X6U5D4</accession>
<dbReference type="EMBL" id="BMAW01025593">
    <property type="protein sequence ID" value="GFT93205.1"/>
    <property type="molecule type" value="Genomic_DNA"/>
</dbReference>
<gene>
    <name evidence="2" type="ORF">NPIL_322191</name>
</gene>